<gene>
    <name evidence="3" type="ORF">COB13_06845</name>
</gene>
<keyword evidence="2" id="KW-1133">Transmembrane helix</keyword>
<comment type="caution">
    <text evidence="3">The sequence shown here is derived from an EMBL/GenBank/DDBJ whole genome shotgun (WGS) entry which is preliminary data.</text>
</comment>
<keyword evidence="2" id="KW-0520">NAD</keyword>
<accession>A0A2A4Z5S7</accession>
<keyword evidence="3" id="KW-0830">Ubiquinone</keyword>
<keyword evidence="2" id="KW-0472">Membrane</keyword>
<dbReference type="EC" id="7.1.1.-" evidence="2"/>
<comment type="function">
    <text evidence="2">NDH-1 shuttles electrons from NADH, via FMN and iron-sulfur (Fe-S) centers, to quinones in the respiratory chain. Couples the redox reaction to proton translocation (for every two electrons transferred, four hydrogen ions are translocated across the cytoplasmic membrane), and thus conserves the redox energy in a proton gradient.</text>
</comment>
<dbReference type="AlphaFoldDB" id="A0A2A4Z5S7"/>
<keyword evidence="2" id="KW-0874">Quinone</keyword>
<sequence>MIAGIFFYIFAIFLIASAIMVISSRNPVYAVFFLILGFFNATGLFILLGAEFLAMLLLMVYVGAVMVLFLFVVMMIDIDFKELSKGFLQYAPVGTLIGVIILAEIIMVVGGFVYDAEMISNAPVPIPDVATVSNLEAFGLLLYGDYVFFIEMAGIILLIALIGAVVLTLKNSSKALRQDIATQVARTPETAIEMVSVKSGQAFSTKDTIKMNKRR</sequence>
<dbReference type="Gene3D" id="1.20.120.1200">
    <property type="entry name" value="NADH-ubiquinone/plastoquinone oxidoreductase chain 6, subunit NuoJ"/>
    <property type="match status" value="1"/>
</dbReference>
<evidence type="ECO:0000256" key="2">
    <source>
        <dbReference type="RuleBase" id="RU004429"/>
    </source>
</evidence>
<keyword evidence="2" id="KW-0812">Transmembrane</keyword>
<dbReference type="PANTHER" id="PTHR33269">
    <property type="entry name" value="NADH-UBIQUINONE OXIDOREDUCTASE CHAIN 6"/>
    <property type="match status" value="1"/>
</dbReference>
<feature type="transmembrane region" description="Helical" evidence="2">
    <location>
        <begin position="6"/>
        <end position="22"/>
    </location>
</feature>
<feature type="transmembrane region" description="Helical" evidence="2">
    <location>
        <begin position="29"/>
        <end position="48"/>
    </location>
</feature>
<protein>
    <recommendedName>
        <fullName evidence="2">NADH-quinone oxidoreductase subunit J</fullName>
        <ecNumber evidence="2">7.1.1.-</ecNumber>
    </recommendedName>
</protein>
<reference evidence="3" key="2">
    <citation type="journal article" date="2018" name="ISME J.">
        <title>A dynamic microbial community with high functional redundancy inhabits the cold, oxic subseafloor aquifer.</title>
        <authorList>
            <person name="Tully B.J."/>
            <person name="Wheat C.G."/>
            <person name="Glazer B.T."/>
            <person name="Huber J.A."/>
        </authorList>
    </citation>
    <scope>NUCLEOTIDE SEQUENCE</scope>
    <source>
        <strain evidence="3">NORP83</strain>
    </source>
</reference>
<comment type="catalytic activity">
    <reaction evidence="2">
        <text>a quinone + NADH + 5 H(+)(in) = a quinol + NAD(+) + 4 H(+)(out)</text>
        <dbReference type="Rhea" id="RHEA:57888"/>
        <dbReference type="ChEBI" id="CHEBI:15378"/>
        <dbReference type="ChEBI" id="CHEBI:24646"/>
        <dbReference type="ChEBI" id="CHEBI:57540"/>
        <dbReference type="ChEBI" id="CHEBI:57945"/>
        <dbReference type="ChEBI" id="CHEBI:132124"/>
    </reaction>
</comment>
<dbReference type="EMBL" id="NVUS01000006">
    <property type="protein sequence ID" value="PCJ01886.1"/>
    <property type="molecule type" value="Genomic_DNA"/>
</dbReference>
<dbReference type="GO" id="GO:0005886">
    <property type="term" value="C:plasma membrane"/>
    <property type="evidence" value="ECO:0007669"/>
    <property type="project" value="UniProtKB-SubCell"/>
</dbReference>
<keyword evidence="2" id="KW-1003">Cell membrane</keyword>
<feature type="transmembrane region" description="Helical" evidence="2">
    <location>
        <begin position="90"/>
        <end position="114"/>
    </location>
</feature>
<dbReference type="PANTHER" id="PTHR33269:SF17">
    <property type="entry name" value="NADH-UBIQUINONE OXIDOREDUCTASE CHAIN 6"/>
    <property type="match status" value="1"/>
</dbReference>
<proteinExistence type="inferred from homology"/>
<reference key="1">
    <citation type="submission" date="2017-08" db="EMBL/GenBank/DDBJ databases">
        <title>A dynamic microbial community with high functional redundancy inhabits the cold, oxic subseafloor aquifer.</title>
        <authorList>
            <person name="Tully B.J."/>
            <person name="Wheat C.G."/>
            <person name="Glazer B.T."/>
            <person name="Huber J.A."/>
        </authorList>
    </citation>
    <scope>NUCLEOTIDE SEQUENCE [LARGE SCALE GENOMIC DNA]</scope>
</reference>
<dbReference type="GO" id="GO:0008137">
    <property type="term" value="F:NADH dehydrogenase (ubiquinone) activity"/>
    <property type="evidence" value="ECO:0007669"/>
    <property type="project" value="UniProtKB-UniRule"/>
</dbReference>
<comment type="subcellular location">
    <subcellularLocation>
        <location evidence="2">Cell membrane</location>
        <topology evidence="2">Multi-pass membrane protein</topology>
    </subcellularLocation>
</comment>
<comment type="similarity">
    <text evidence="1 2">Belongs to the complex I subunit 6 family.</text>
</comment>
<dbReference type="Pfam" id="PF00499">
    <property type="entry name" value="Oxidored_q3"/>
    <property type="match status" value="1"/>
</dbReference>
<dbReference type="InterPro" id="IPR042106">
    <property type="entry name" value="Nuo/plastoQ_OxRdtase_6_NuoJ"/>
</dbReference>
<name>A0A2A4Z5S7_9PROT</name>
<organism evidence="3">
    <name type="scientific">OCS116 cluster bacterium</name>
    <dbReference type="NCBI Taxonomy" id="2030921"/>
    <lineage>
        <taxon>Bacteria</taxon>
        <taxon>Pseudomonadati</taxon>
        <taxon>Pseudomonadota</taxon>
        <taxon>Alphaproteobacteria</taxon>
        <taxon>OCS116 cluster</taxon>
    </lineage>
</organism>
<feature type="transmembrane region" description="Helical" evidence="2">
    <location>
        <begin position="146"/>
        <end position="169"/>
    </location>
</feature>
<dbReference type="InterPro" id="IPR001457">
    <property type="entry name" value="NADH_UbQ/plastoQ_OxRdtase_su6"/>
</dbReference>
<evidence type="ECO:0000256" key="1">
    <source>
        <dbReference type="ARBA" id="ARBA00005698"/>
    </source>
</evidence>
<dbReference type="GO" id="GO:0048038">
    <property type="term" value="F:quinone binding"/>
    <property type="evidence" value="ECO:0007669"/>
    <property type="project" value="UniProtKB-UniRule"/>
</dbReference>
<dbReference type="NCBIfam" id="NF005164">
    <property type="entry name" value="PRK06638.1-4"/>
    <property type="match status" value="1"/>
</dbReference>
<evidence type="ECO:0000313" key="3">
    <source>
        <dbReference type="EMBL" id="PCJ01886.1"/>
    </source>
</evidence>
<feature type="transmembrane region" description="Helical" evidence="2">
    <location>
        <begin position="54"/>
        <end position="78"/>
    </location>
</feature>